<dbReference type="Proteomes" id="UP000618795">
    <property type="component" value="Unassembled WGS sequence"/>
</dbReference>
<dbReference type="Gene3D" id="3.40.50.1820">
    <property type="entry name" value="alpha/beta hydrolase"/>
    <property type="match status" value="1"/>
</dbReference>
<protein>
    <submittedName>
        <fullName evidence="3">AB hydrolase superfamily protein YdjP</fullName>
    </submittedName>
</protein>
<reference evidence="3" key="2">
    <citation type="submission" date="2020-09" db="EMBL/GenBank/DDBJ databases">
        <authorList>
            <person name="Sun Q."/>
            <person name="Ohkuma M."/>
        </authorList>
    </citation>
    <scope>NUCLEOTIDE SEQUENCE</scope>
    <source>
        <strain evidence="3">JCM 4369</strain>
    </source>
</reference>
<dbReference type="AlphaFoldDB" id="A0A918MCA6"/>
<keyword evidence="1 3" id="KW-0378">Hydrolase</keyword>
<gene>
    <name evidence="3" type="primary">ydjP</name>
    <name evidence="3" type="ORF">GCM10010260_37440</name>
</gene>
<evidence type="ECO:0000313" key="3">
    <source>
        <dbReference type="EMBL" id="GGU97917.1"/>
    </source>
</evidence>
<feature type="domain" description="AB hydrolase-1" evidence="2">
    <location>
        <begin position="21"/>
        <end position="258"/>
    </location>
</feature>
<reference evidence="3" key="1">
    <citation type="journal article" date="2014" name="Int. J. Syst. Evol. Microbiol.">
        <title>Complete genome sequence of Corynebacterium casei LMG S-19264T (=DSM 44701T), isolated from a smear-ripened cheese.</title>
        <authorList>
            <consortium name="US DOE Joint Genome Institute (JGI-PGF)"/>
            <person name="Walter F."/>
            <person name="Albersmeier A."/>
            <person name="Kalinowski J."/>
            <person name="Ruckert C."/>
        </authorList>
    </citation>
    <scope>NUCLEOTIDE SEQUENCE</scope>
    <source>
        <strain evidence="3">JCM 4369</strain>
    </source>
</reference>
<evidence type="ECO:0000259" key="2">
    <source>
        <dbReference type="Pfam" id="PF00561"/>
    </source>
</evidence>
<accession>A0A918MCA6</accession>
<dbReference type="EMBL" id="BMTD01000007">
    <property type="protein sequence ID" value="GGU97917.1"/>
    <property type="molecule type" value="Genomic_DNA"/>
</dbReference>
<dbReference type="InterPro" id="IPR029058">
    <property type="entry name" value="AB_hydrolase_fold"/>
</dbReference>
<dbReference type="PANTHER" id="PTHR43798">
    <property type="entry name" value="MONOACYLGLYCEROL LIPASE"/>
    <property type="match status" value="1"/>
</dbReference>
<dbReference type="InterPro" id="IPR000073">
    <property type="entry name" value="AB_hydrolase_1"/>
</dbReference>
<dbReference type="RefSeq" id="WP_191874616.1">
    <property type="nucleotide sequence ID" value="NZ_BMTD01000007.1"/>
</dbReference>
<organism evidence="3 4">
    <name type="scientific">Streptomyces filipinensis</name>
    <dbReference type="NCBI Taxonomy" id="66887"/>
    <lineage>
        <taxon>Bacteria</taxon>
        <taxon>Bacillati</taxon>
        <taxon>Actinomycetota</taxon>
        <taxon>Actinomycetes</taxon>
        <taxon>Kitasatosporales</taxon>
        <taxon>Streptomycetaceae</taxon>
        <taxon>Streptomyces</taxon>
    </lineage>
</organism>
<sequence>MSELSLDDGQVIHFEDTGEGPPLLLVHGLGAPSAFFARTVAELSRDHRVITVDLRGHGATPQGPEPLTVDRCAADLHALTEKLDVRGLTLLGWSLGATVAYHYLHRYGTARLRGLVSVEQSPYLLTEEGWEHAAFGALDAVGAAEADRMLGAADRAVTAALVASFFAEGSTPPQELTDELTDVATRCRSEAKRQLWQDVLRQDWRGRLPSLGLPVLFLHGARSRIYPSAVGHWLADAVPGSRLEVFEHSGHLPFLEEPEHFHRVIRAWVRMTRAERTEAMRR</sequence>
<dbReference type="PANTHER" id="PTHR43798:SF31">
    <property type="entry name" value="AB HYDROLASE SUPERFAMILY PROTEIN YCLE"/>
    <property type="match status" value="1"/>
</dbReference>
<name>A0A918MCA6_9ACTN</name>
<dbReference type="GO" id="GO:0016787">
    <property type="term" value="F:hydrolase activity"/>
    <property type="evidence" value="ECO:0007669"/>
    <property type="project" value="UniProtKB-KW"/>
</dbReference>
<comment type="caution">
    <text evidence="3">The sequence shown here is derived from an EMBL/GenBank/DDBJ whole genome shotgun (WGS) entry which is preliminary data.</text>
</comment>
<evidence type="ECO:0000256" key="1">
    <source>
        <dbReference type="ARBA" id="ARBA00022801"/>
    </source>
</evidence>
<dbReference type="InterPro" id="IPR050266">
    <property type="entry name" value="AB_hydrolase_sf"/>
</dbReference>
<proteinExistence type="predicted"/>
<dbReference type="Pfam" id="PF00561">
    <property type="entry name" value="Abhydrolase_1"/>
    <property type="match status" value="1"/>
</dbReference>
<evidence type="ECO:0000313" key="4">
    <source>
        <dbReference type="Proteomes" id="UP000618795"/>
    </source>
</evidence>
<dbReference type="GO" id="GO:0016020">
    <property type="term" value="C:membrane"/>
    <property type="evidence" value="ECO:0007669"/>
    <property type="project" value="TreeGrafter"/>
</dbReference>
<keyword evidence="4" id="KW-1185">Reference proteome</keyword>
<dbReference type="SUPFAM" id="SSF53474">
    <property type="entry name" value="alpha/beta-Hydrolases"/>
    <property type="match status" value="1"/>
</dbReference>